<name>A0ABW5L6L6_9SPHI</name>
<evidence type="ECO:0000256" key="1">
    <source>
        <dbReference type="SAM" id="Coils"/>
    </source>
</evidence>
<feature type="chain" id="PRO_5046282908" evidence="3">
    <location>
        <begin position="20"/>
        <end position="620"/>
    </location>
</feature>
<feature type="transmembrane region" description="Helical" evidence="2">
    <location>
        <begin position="415"/>
        <end position="432"/>
    </location>
</feature>
<feature type="domain" description="HTH luxR-type" evidence="4">
    <location>
        <begin position="554"/>
        <end position="611"/>
    </location>
</feature>
<dbReference type="SUPFAM" id="SSF46894">
    <property type="entry name" value="C-terminal effector domain of the bipartite response regulators"/>
    <property type="match status" value="1"/>
</dbReference>
<proteinExistence type="predicted"/>
<organism evidence="5 6">
    <name type="scientific">Sphingobacterium tabacisoli</name>
    <dbReference type="NCBI Taxonomy" id="2044855"/>
    <lineage>
        <taxon>Bacteria</taxon>
        <taxon>Pseudomonadati</taxon>
        <taxon>Bacteroidota</taxon>
        <taxon>Sphingobacteriia</taxon>
        <taxon>Sphingobacteriales</taxon>
        <taxon>Sphingobacteriaceae</taxon>
        <taxon>Sphingobacterium</taxon>
    </lineage>
</organism>
<keyword evidence="2" id="KW-1133">Transmembrane helix</keyword>
<evidence type="ECO:0000313" key="6">
    <source>
        <dbReference type="Proteomes" id="UP001597440"/>
    </source>
</evidence>
<dbReference type="Gene3D" id="1.10.10.10">
    <property type="entry name" value="Winged helix-like DNA-binding domain superfamily/Winged helix DNA-binding domain"/>
    <property type="match status" value="1"/>
</dbReference>
<sequence>MKIRILFITFFLISCHLQAQNAYMDSLINGLNQPKTGASKRMETYNLLVEQYRISMMYGEASSINKEYIELAKDEKALTEITKAYVNEGVILVNQGKYEKAELFLDSAKISSSKAKDKIASAYSAYFTLYLSKSLGDYKKAMNYGLKSLSLLQNSKSNPLLEFKINYQLYGIYTEWNDLENSKKYAQKAIEAALKSGNKNDLSNAYSAMAVAFTYQYEKTNSSVDSQAILDYCEKAALLYQQFPGQVSGYTYSIARNNKASYLLRYSPKITAEIRNKIEHNIAESLDISSKLPLAQATQTASLGMLSNLAKQDGDLVKAEQYMLKAYSVMLTQNPIYYHIMSRVVSELSDIYEHKDDLKKALEFQKKHNEYKALLFNQSEAEAVKKLEVQYQSEKKEQEILILKERSENQRKQKLLYAGLGLIGTAGAFFMFRSYHFRLRYSMEQERKLITEKHEAELQIKFEKEEQSRLKAEQQLLTFQQQKLKDEVMANQLHIQHKNEILQQLKEKLEDDKSVNLKQIIRDENLFDKDFEKAKFQIQEIHANFFKAINENAKQKLTLLDLKYCAYFYLGMDTKQIANILSVEAKSVRMTKYRLKQKLGLNSKMDLLAYLKNIVTNPLA</sequence>
<dbReference type="InterPro" id="IPR011990">
    <property type="entry name" value="TPR-like_helical_dom_sf"/>
</dbReference>
<dbReference type="Proteomes" id="UP001597440">
    <property type="component" value="Unassembled WGS sequence"/>
</dbReference>
<reference evidence="6" key="1">
    <citation type="journal article" date="2019" name="Int. J. Syst. Evol. Microbiol.">
        <title>The Global Catalogue of Microorganisms (GCM) 10K type strain sequencing project: providing services to taxonomists for standard genome sequencing and annotation.</title>
        <authorList>
            <consortium name="The Broad Institute Genomics Platform"/>
            <consortium name="The Broad Institute Genome Sequencing Center for Infectious Disease"/>
            <person name="Wu L."/>
            <person name="Ma J."/>
        </authorList>
    </citation>
    <scope>NUCLEOTIDE SEQUENCE [LARGE SCALE GENOMIC DNA]</scope>
    <source>
        <strain evidence="6">KCTC 52298</strain>
    </source>
</reference>
<evidence type="ECO:0000256" key="2">
    <source>
        <dbReference type="SAM" id="Phobius"/>
    </source>
</evidence>
<comment type="caution">
    <text evidence="5">The sequence shown here is derived from an EMBL/GenBank/DDBJ whole genome shotgun (WGS) entry which is preliminary data.</text>
</comment>
<feature type="coiled-coil region" evidence="1">
    <location>
        <begin position="377"/>
        <end position="413"/>
    </location>
</feature>
<keyword evidence="2" id="KW-0472">Membrane</keyword>
<keyword evidence="6" id="KW-1185">Reference proteome</keyword>
<dbReference type="InterPro" id="IPR000792">
    <property type="entry name" value="Tscrpt_reg_LuxR_C"/>
</dbReference>
<dbReference type="SUPFAM" id="SSF48452">
    <property type="entry name" value="TPR-like"/>
    <property type="match status" value="1"/>
</dbReference>
<keyword evidence="3" id="KW-0732">Signal</keyword>
<keyword evidence="1" id="KW-0175">Coiled coil</keyword>
<evidence type="ECO:0000259" key="4">
    <source>
        <dbReference type="SMART" id="SM00421"/>
    </source>
</evidence>
<dbReference type="InterPro" id="IPR036388">
    <property type="entry name" value="WH-like_DNA-bd_sf"/>
</dbReference>
<dbReference type="Gene3D" id="1.25.40.10">
    <property type="entry name" value="Tetratricopeptide repeat domain"/>
    <property type="match status" value="1"/>
</dbReference>
<dbReference type="Pfam" id="PF00196">
    <property type="entry name" value="GerE"/>
    <property type="match status" value="1"/>
</dbReference>
<evidence type="ECO:0000313" key="5">
    <source>
        <dbReference type="EMBL" id="MFD2556699.1"/>
    </source>
</evidence>
<keyword evidence="2" id="KW-0812">Transmembrane</keyword>
<dbReference type="PROSITE" id="PS51257">
    <property type="entry name" value="PROKAR_LIPOPROTEIN"/>
    <property type="match status" value="1"/>
</dbReference>
<dbReference type="EMBL" id="JBHULD010000025">
    <property type="protein sequence ID" value="MFD2556699.1"/>
    <property type="molecule type" value="Genomic_DNA"/>
</dbReference>
<dbReference type="InterPro" id="IPR016032">
    <property type="entry name" value="Sig_transdc_resp-reg_C-effctor"/>
</dbReference>
<accession>A0ABW5L6L6</accession>
<evidence type="ECO:0000256" key="3">
    <source>
        <dbReference type="SAM" id="SignalP"/>
    </source>
</evidence>
<feature type="coiled-coil region" evidence="1">
    <location>
        <begin position="446"/>
        <end position="515"/>
    </location>
</feature>
<protein>
    <submittedName>
        <fullName evidence="5">LuxR C-terminal-related transcriptional regulator</fullName>
    </submittedName>
</protein>
<dbReference type="SMART" id="SM00421">
    <property type="entry name" value="HTH_LUXR"/>
    <property type="match status" value="1"/>
</dbReference>
<dbReference type="RefSeq" id="WP_246512600.1">
    <property type="nucleotide sequence ID" value="NZ_JAEQMU010000002.1"/>
</dbReference>
<feature type="signal peptide" evidence="3">
    <location>
        <begin position="1"/>
        <end position="19"/>
    </location>
</feature>
<gene>
    <name evidence="5" type="ORF">ACFSQW_20090</name>
</gene>